<evidence type="ECO:0008006" key="3">
    <source>
        <dbReference type="Google" id="ProtNLM"/>
    </source>
</evidence>
<accession>A0A291RJC9</accession>
<dbReference type="Proteomes" id="UP000221961">
    <property type="component" value="Chromosome"/>
</dbReference>
<proteinExistence type="predicted"/>
<dbReference type="Gene3D" id="3.40.1000.10">
    <property type="entry name" value="Mog1/PsbP, alpha/beta/alpha sandwich"/>
    <property type="match status" value="1"/>
</dbReference>
<dbReference type="GeneID" id="88358782"/>
<organism evidence="1 2">
    <name type="scientific">Nocardia terpenica</name>
    <dbReference type="NCBI Taxonomy" id="455432"/>
    <lineage>
        <taxon>Bacteria</taxon>
        <taxon>Bacillati</taxon>
        <taxon>Actinomycetota</taxon>
        <taxon>Actinomycetes</taxon>
        <taxon>Mycobacteriales</taxon>
        <taxon>Nocardiaceae</taxon>
        <taxon>Nocardia</taxon>
    </lineage>
</organism>
<evidence type="ECO:0000313" key="2">
    <source>
        <dbReference type="Proteomes" id="UP000221961"/>
    </source>
</evidence>
<protein>
    <recommendedName>
        <fullName evidence="3">DUF1795 domain-containing protein</fullName>
    </recommendedName>
</protein>
<sequence length="189" mass="20729">MTATTDLPLLTWLAAAGRGFRLAPPPGSLTTLIPRGERSDGWTLTDSYAQFPGVLECEVHPPTLDNGFVANAIRTSFVFDELDGADEILDTATDLEDLGSTDVVHQPITRLADHIVKTSYFGTYPHSGRTLYCWTDYYLIATGTGGYLLQHTKTATETQWPTVGSDFTQMTARFERTIAEAVSHDEKPA</sequence>
<reference evidence="1 2" key="1">
    <citation type="submission" date="2017-10" db="EMBL/GenBank/DDBJ databases">
        <title>Comparative genomics between pathogenic Norcardia.</title>
        <authorList>
            <person name="Zeng L."/>
        </authorList>
    </citation>
    <scope>NUCLEOTIDE SEQUENCE [LARGE SCALE GENOMIC DNA]</scope>
    <source>
        <strain evidence="1 2">NC_YFY_NT001</strain>
    </source>
</reference>
<gene>
    <name evidence="1" type="ORF">CRH09_15470</name>
</gene>
<evidence type="ECO:0000313" key="1">
    <source>
        <dbReference type="EMBL" id="ATL67389.1"/>
    </source>
</evidence>
<dbReference type="AlphaFoldDB" id="A0A291RJC9"/>
<dbReference type="RefSeq" id="WP_098694532.1">
    <property type="nucleotide sequence ID" value="NZ_CP023778.1"/>
</dbReference>
<name>A0A291RJC9_9NOCA</name>
<dbReference type="KEGG" id="ntp:CRH09_15470"/>
<dbReference type="EMBL" id="CP023778">
    <property type="protein sequence ID" value="ATL67389.1"/>
    <property type="molecule type" value="Genomic_DNA"/>
</dbReference>